<dbReference type="RefSeq" id="WP_244020636.1">
    <property type="nucleotide sequence ID" value="NZ_JALHLF010000036.1"/>
</dbReference>
<gene>
    <name evidence="1" type="ORF">MTR62_10795</name>
</gene>
<protein>
    <submittedName>
        <fullName evidence="1">DUF3089 domain-containing protein</fullName>
    </submittedName>
</protein>
<evidence type="ECO:0000313" key="2">
    <source>
        <dbReference type="Proteomes" id="UP001162881"/>
    </source>
</evidence>
<organism evidence="1 2">
    <name type="scientific">Novosphingobium organovorum</name>
    <dbReference type="NCBI Taxonomy" id="2930092"/>
    <lineage>
        <taxon>Bacteria</taxon>
        <taxon>Pseudomonadati</taxon>
        <taxon>Pseudomonadota</taxon>
        <taxon>Alphaproteobacteria</taxon>
        <taxon>Sphingomonadales</taxon>
        <taxon>Sphingomonadaceae</taxon>
        <taxon>Novosphingobium</taxon>
    </lineage>
</organism>
<accession>A0ABT0BDQ7</accession>
<dbReference type="EMBL" id="JALHLF010000036">
    <property type="protein sequence ID" value="MCJ2183176.1"/>
    <property type="molecule type" value="Genomic_DNA"/>
</dbReference>
<dbReference type="Pfam" id="PF11288">
    <property type="entry name" value="DUF3089"/>
    <property type="match status" value="1"/>
</dbReference>
<comment type="caution">
    <text evidence="1">The sequence shown here is derived from an EMBL/GenBank/DDBJ whole genome shotgun (WGS) entry which is preliminary data.</text>
</comment>
<keyword evidence="2" id="KW-1185">Reference proteome</keyword>
<proteinExistence type="predicted"/>
<sequence>MARKFLYIVAVCLVLFVAARLAMIYFADELSEIAFVPGQEFEPQPPKAPADWNDPALWVARPGLANDPSRWLPKGASRAPQGTARAAVFFIHPTSYMDKAHWNAPLDDAAANTRARLFTQAMASAFTAAGDVWAPRYRQATIGAFFTDRAEADKALDLAYADVRAAFAVFLRENPKGPIVLAAHSQGSLLLRRLMRDAVAGKPVARRVVAAYLPGWPVSLDHDLPRMGLPACTSDNQSGCVLSWLSVADPADTSALLKGYARQRGLDGQPVAGSAFLCSDPLTGSQDGQSDAGGNLGTLVPDFEHRTGVLVPQTVPAACGPDNFLHIGPPPKLDMGEYVLPGNNYHVYDITLFWENLRADARKRLTAWIAAQDAAPEQSAPQEPSAP</sequence>
<dbReference type="InterPro" id="IPR029058">
    <property type="entry name" value="AB_hydrolase_fold"/>
</dbReference>
<name>A0ABT0BDQ7_9SPHN</name>
<dbReference type="InterPro" id="IPR021440">
    <property type="entry name" value="DUF3089"/>
</dbReference>
<dbReference type="Proteomes" id="UP001162881">
    <property type="component" value="Unassembled WGS sequence"/>
</dbReference>
<dbReference type="Gene3D" id="3.40.50.1820">
    <property type="entry name" value="alpha/beta hydrolase"/>
    <property type="match status" value="1"/>
</dbReference>
<evidence type="ECO:0000313" key="1">
    <source>
        <dbReference type="EMBL" id="MCJ2183176.1"/>
    </source>
</evidence>
<reference evidence="1" key="1">
    <citation type="submission" date="2022-03" db="EMBL/GenBank/DDBJ databases">
        <title>Identification of a novel bacterium isolated from mangrove sediments.</title>
        <authorList>
            <person name="Pan X."/>
        </authorList>
    </citation>
    <scope>NUCLEOTIDE SEQUENCE</scope>
    <source>
        <strain evidence="1">B1949</strain>
    </source>
</reference>
<dbReference type="SUPFAM" id="SSF53474">
    <property type="entry name" value="alpha/beta-Hydrolases"/>
    <property type="match status" value="1"/>
</dbReference>